<keyword evidence="2" id="KW-0596">Phosphopantetheine</keyword>
<name>A0A418T7I9_9RHOB</name>
<dbReference type="GO" id="GO:0043041">
    <property type="term" value="P:amino acid activation for nonribosomal peptide biosynthetic process"/>
    <property type="evidence" value="ECO:0007669"/>
    <property type="project" value="TreeGrafter"/>
</dbReference>
<keyword evidence="6" id="KW-1185">Reference proteome</keyword>
<reference evidence="6" key="1">
    <citation type="submission" date="2018-09" db="EMBL/GenBank/DDBJ databases">
        <title>Acidovorax cavernicola nov. sp. isolated from Gruta de las Maravillas (Aracena, Spain).</title>
        <authorList>
            <person name="Jurado V."/>
            <person name="Gutierrez-Patricio S."/>
            <person name="Gonzalez-Pimentel J.L."/>
            <person name="Miller A.Z."/>
            <person name="Laiz L."/>
            <person name="Saiz-Jimenez C."/>
        </authorList>
    </citation>
    <scope>NUCLEOTIDE SEQUENCE [LARGE SCALE GENOMIC DNA]</scope>
    <source>
        <strain evidence="6">1011MAR3C25</strain>
    </source>
</reference>
<gene>
    <name evidence="5" type="ORF">D3P04_00510</name>
</gene>
<dbReference type="PROSITE" id="PS00012">
    <property type="entry name" value="PHOSPHOPANTETHEINE"/>
    <property type="match status" value="1"/>
</dbReference>
<dbReference type="Proteomes" id="UP000284202">
    <property type="component" value="Unassembled WGS sequence"/>
</dbReference>
<dbReference type="Gene3D" id="1.10.1200.10">
    <property type="entry name" value="ACP-like"/>
    <property type="match status" value="1"/>
</dbReference>
<dbReference type="InterPro" id="IPR023213">
    <property type="entry name" value="CAT-like_dom_sf"/>
</dbReference>
<accession>A0A418T7I9</accession>
<dbReference type="SMART" id="SM00823">
    <property type="entry name" value="PKS_PP"/>
    <property type="match status" value="1"/>
</dbReference>
<proteinExistence type="predicted"/>
<dbReference type="Pfam" id="PF00550">
    <property type="entry name" value="PP-binding"/>
    <property type="match status" value="1"/>
</dbReference>
<dbReference type="InterPro" id="IPR001242">
    <property type="entry name" value="Condensation_dom"/>
</dbReference>
<evidence type="ECO:0000259" key="4">
    <source>
        <dbReference type="PROSITE" id="PS50075"/>
    </source>
</evidence>
<dbReference type="PROSITE" id="PS50075">
    <property type="entry name" value="CARRIER"/>
    <property type="match status" value="1"/>
</dbReference>
<dbReference type="EMBL" id="QZCG01000001">
    <property type="protein sequence ID" value="RJE89172.1"/>
    <property type="molecule type" value="Genomic_DNA"/>
</dbReference>
<evidence type="ECO:0000313" key="5">
    <source>
        <dbReference type="EMBL" id="RJE89172.1"/>
    </source>
</evidence>
<dbReference type="Pfam" id="PF00668">
    <property type="entry name" value="Condensation"/>
    <property type="match status" value="1"/>
</dbReference>
<dbReference type="GO" id="GO:0047527">
    <property type="term" value="F:2,3-dihydroxybenzoate-serine ligase activity"/>
    <property type="evidence" value="ECO:0007669"/>
    <property type="project" value="TreeGrafter"/>
</dbReference>
<dbReference type="GO" id="GO:0009366">
    <property type="term" value="C:enterobactin synthetase complex"/>
    <property type="evidence" value="ECO:0007669"/>
    <property type="project" value="TreeGrafter"/>
</dbReference>
<dbReference type="AlphaFoldDB" id="A0A418T7I9"/>
<dbReference type="PANTHER" id="PTHR45527:SF1">
    <property type="entry name" value="FATTY ACID SYNTHASE"/>
    <property type="match status" value="1"/>
</dbReference>
<sequence>MPNNFSDIAIAPGSARDSASPQSAVSITERHEHIWLRQQQEPGTILAALLGFRLTGKLDATRLIRALEELPTTIPQLAHSLVMTDDGELCARPAHVSARLHHAISESEAILSLQELQTASWDPESKAPFRCALVLLPDGAMLGLAFHALAGGAEVANASLRALTALYNGSPLPYAVKPGPALPQGKHPSGADPLAGLRSDIRVTLPQPIRLALKTTASTAELANQLAAAFTEVTGTPAPDIETIAHPLPDLALALPLESSVAVAQLTHPALSLDGVTVTHQPLGTAFTGAGLLVGLRENTGLEMLAGPDISPMAAGLVLERCAARLKSGTADIPSVAASVPVIASGAAAVPAADASPDLQQVILSEFRAALHDDNLGPEDDFFDFGGHSLTATRVIGRLLDKHGIEIHLCDLFSHSSAAALAGLATRTGPEPCGEITAQPEPAADAPASAPLSLAQASLWRAYAGFGYGDIFNIPFGLRFLDPVDETIFAQAFRDVLERHLILRSLFSDNEGKPRQTVVPMADLDSYRWFWPSSEADGATRASEAAHVFDLSRELPLRLRFLVENGEQILSMLFHHVVLDEWSVGLLIADLARAYVSRAAGNAPVWPETPAPFHEFAARQDAAGPNEAHLGFWTDMLRGAPEAAPLFGSAEGNSSPAGGWVELRVEPAIAEGLYALAKAENASPFNVVYAGIAAALHWLGGIDDLLIGTSASGRLKAEFFDTIGYFTTMVAHRTRFASGVTVRALVGQVRDMINGSMPQTDIPLDLVSERLTGQPQPMDRIFEAFIQIHARNPMNGSFDLPDGKQIRFRQIDPEKAESILGLQFEVVEDVIGQERSLRVMISYRSDRYAEEDVKRITATVGETFRLLADPAQAALPLSELAARALR</sequence>
<dbReference type="SUPFAM" id="SSF52777">
    <property type="entry name" value="CoA-dependent acyltransferases"/>
    <property type="match status" value="3"/>
</dbReference>
<dbReference type="RefSeq" id="WP_119744856.1">
    <property type="nucleotide sequence ID" value="NZ_QZCG01000001.1"/>
</dbReference>
<evidence type="ECO:0000313" key="6">
    <source>
        <dbReference type="Proteomes" id="UP000284202"/>
    </source>
</evidence>
<dbReference type="OrthoDB" id="9778690at2"/>
<dbReference type="InterPro" id="IPR036736">
    <property type="entry name" value="ACP-like_sf"/>
</dbReference>
<evidence type="ECO:0000256" key="3">
    <source>
        <dbReference type="ARBA" id="ARBA00022553"/>
    </source>
</evidence>
<comment type="cofactor">
    <cofactor evidence="1">
        <name>pantetheine 4'-phosphate</name>
        <dbReference type="ChEBI" id="CHEBI:47942"/>
    </cofactor>
</comment>
<dbReference type="Gene3D" id="3.30.559.10">
    <property type="entry name" value="Chloramphenicol acetyltransferase-like domain"/>
    <property type="match status" value="2"/>
</dbReference>
<dbReference type="InterPro" id="IPR020806">
    <property type="entry name" value="PKS_PP-bd"/>
</dbReference>
<dbReference type="InterPro" id="IPR006162">
    <property type="entry name" value="Ppantetheine_attach_site"/>
</dbReference>
<dbReference type="InterPro" id="IPR009081">
    <property type="entry name" value="PP-bd_ACP"/>
</dbReference>
<dbReference type="GO" id="GO:0005829">
    <property type="term" value="C:cytosol"/>
    <property type="evidence" value="ECO:0007669"/>
    <property type="project" value="TreeGrafter"/>
</dbReference>
<keyword evidence="3" id="KW-0597">Phosphoprotein</keyword>
<dbReference type="PANTHER" id="PTHR45527">
    <property type="entry name" value="NONRIBOSOMAL PEPTIDE SYNTHETASE"/>
    <property type="match status" value="1"/>
</dbReference>
<evidence type="ECO:0000256" key="2">
    <source>
        <dbReference type="ARBA" id="ARBA00022450"/>
    </source>
</evidence>
<comment type="caution">
    <text evidence="5">The sequence shown here is derived from an EMBL/GenBank/DDBJ whole genome shotgun (WGS) entry which is preliminary data.</text>
</comment>
<feature type="domain" description="Carrier" evidence="4">
    <location>
        <begin position="354"/>
        <end position="429"/>
    </location>
</feature>
<dbReference type="SUPFAM" id="SSF47336">
    <property type="entry name" value="ACP-like"/>
    <property type="match status" value="1"/>
</dbReference>
<dbReference type="Gene3D" id="3.30.559.30">
    <property type="entry name" value="Nonribosomal peptide synthetase, condensation domain"/>
    <property type="match status" value="1"/>
</dbReference>
<dbReference type="GO" id="GO:0009239">
    <property type="term" value="P:enterobactin biosynthetic process"/>
    <property type="evidence" value="ECO:0007669"/>
    <property type="project" value="TreeGrafter"/>
</dbReference>
<protein>
    <submittedName>
        <fullName evidence="5">Agrobactine synthetase subunit F</fullName>
    </submittedName>
</protein>
<organism evidence="5 6">
    <name type="scientific">Paracoccus onubensis</name>
    <dbReference type="NCBI Taxonomy" id="1675788"/>
    <lineage>
        <taxon>Bacteria</taxon>
        <taxon>Pseudomonadati</taxon>
        <taxon>Pseudomonadota</taxon>
        <taxon>Alphaproteobacteria</taxon>
        <taxon>Rhodobacterales</taxon>
        <taxon>Paracoccaceae</taxon>
        <taxon>Paracoccus</taxon>
    </lineage>
</organism>
<evidence type="ECO:0000256" key="1">
    <source>
        <dbReference type="ARBA" id="ARBA00001957"/>
    </source>
</evidence>
<dbReference type="GO" id="GO:0031177">
    <property type="term" value="F:phosphopantetheine binding"/>
    <property type="evidence" value="ECO:0007669"/>
    <property type="project" value="InterPro"/>
</dbReference>